<protein>
    <submittedName>
        <fullName evidence="2">Uncharacterized protein</fullName>
    </submittedName>
</protein>
<name>A0AAD7SSU2_9TELE</name>
<dbReference type="EMBL" id="JAINUG010000036">
    <property type="protein sequence ID" value="KAJ8408212.1"/>
    <property type="molecule type" value="Genomic_DNA"/>
</dbReference>
<dbReference type="Proteomes" id="UP001221898">
    <property type="component" value="Unassembled WGS sequence"/>
</dbReference>
<accession>A0AAD7SSU2</accession>
<feature type="compositionally biased region" description="Polar residues" evidence="1">
    <location>
        <begin position="9"/>
        <end position="27"/>
    </location>
</feature>
<reference evidence="2" key="1">
    <citation type="journal article" date="2023" name="Science">
        <title>Genome structures resolve the early diversification of teleost fishes.</title>
        <authorList>
            <person name="Parey E."/>
            <person name="Louis A."/>
            <person name="Montfort J."/>
            <person name="Bouchez O."/>
            <person name="Roques C."/>
            <person name="Iampietro C."/>
            <person name="Lluch J."/>
            <person name="Castinel A."/>
            <person name="Donnadieu C."/>
            <person name="Desvignes T."/>
            <person name="Floi Bucao C."/>
            <person name="Jouanno E."/>
            <person name="Wen M."/>
            <person name="Mejri S."/>
            <person name="Dirks R."/>
            <person name="Jansen H."/>
            <person name="Henkel C."/>
            <person name="Chen W.J."/>
            <person name="Zahm M."/>
            <person name="Cabau C."/>
            <person name="Klopp C."/>
            <person name="Thompson A.W."/>
            <person name="Robinson-Rechavi M."/>
            <person name="Braasch I."/>
            <person name="Lecointre G."/>
            <person name="Bobe J."/>
            <person name="Postlethwait J.H."/>
            <person name="Berthelot C."/>
            <person name="Roest Crollius H."/>
            <person name="Guiguen Y."/>
        </authorList>
    </citation>
    <scope>NUCLEOTIDE SEQUENCE</scope>
    <source>
        <strain evidence="2">NC1722</strain>
    </source>
</reference>
<gene>
    <name evidence="2" type="ORF">AAFF_G00264400</name>
</gene>
<proteinExistence type="predicted"/>
<feature type="compositionally biased region" description="Basic residues" evidence="1">
    <location>
        <begin position="39"/>
        <end position="54"/>
    </location>
</feature>
<evidence type="ECO:0000256" key="1">
    <source>
        <dbReference type="SAM" id="MobiDB-lite"/>
    </source>
</evidence>
<evidence type="ECO:0000313" key="2">
    <source>
        <dbReference type="EMBL" id="KAJ8408212.1"/>
    </source>
</evidence>
<feature type="region of interest" description="Disordered" evidence="1">
    <location>
        <begin position="1"/>
        <end position="54"/>
    </location>
</feature>
<evidence type="ECO:0000313" key="3">
    <source>
        <dbReference type="Proteomes" id="UP001221898"/>
    </source>
</evidence>
<comment type="caution">
    <text evidence="2">The sequence shown here is derived from an EMBL/GenBank/DDBJ whole genome shotgun (WGS) entry which is preliminary data.</text>
</comment>
<sequence>MWGRERAAHTNSRPNAPRSSAFQTSPTHSRDSGPAPSRRTSRCSSARRTRQPRRSHVVRFVVLGAWAQDYVSSVGMEPSVAWFRNRAGFGPCSSFPCPSDGGWTEGADKQVLRPAPPRVGRGQLCFGSVLHATVQTASPKEEVLIDK</sequence>
<dbReference type="AlphaFoldDB" id="A0AAD7SSU2"/>
<organism evidence="2 3">
    <name type="scientific">Aldrovandia affinis</name>
    <dbReference type="NCBI Taxonomy" id="143900"/>
    <lineage>
        <taxon>Eukaryota</taxon>
        <taxon>Metazoa</taxon>
        <taxon>Chordata</taxon>
        <taxon>Craniata</taxon>
        <taxon>Vertebrata</taxon>
        <taxon>Euteleostomi</taxon>
        <taxon>Actinopterygii</taxon>
        <taxon>Neopterygii</taxon>
        <taxon>Teleostei</taxon>
        <taxon>Notacanthiformes</taxon>
        <taxon>Halosauridae</taxon>
        <taxon>Aldrovandia</taxon>
    </lineage>
</organism>
<keyword evidence="3" id="KW-1185">Reference proteome</keyword>